<dbReference type="InterPro" id="IPR031656">
    <property type="entry name" value="DAO_C"/>
</dbReference>
<evidence type="ECO:0000313" key="9">
    <source>
        <dbReference type="EMBL" id="SFV37965.1"/>
    </source>
</evidence>
<feature type="domain" description="FAD dependent oxidoreductase" evidence="7">
    <location>
        <begin position="7"/>
        <end position="330"/>
    </location>
</feature>
<protein>
    <recommendedName>
        <fullName evidence="6">Glycerol-3-phosphate dehydrogenase</fullName>
        <ecNumber evidence="6">1.1.5.3</ecNumber>
    </recommendedName>
</protein>
<evidence type="ECO:0000256" key="6">
    <source>
        <dbReference type="RuleBase" id="RU361217"/>
    </source>
</evidence>
<dbReference type="Gene3D" id="3.50.50.60">
    <property type="entry name" value="FAD/NAD(P)-binding domain"/>
    <property type="match status" value="1"/>
</dbReference>
<dbReference type="RefSeq" id="WP_092869176.1">
    <property type="nucleotide sequence ID" value="NZ_FPCH01000003.1"/>
</dbReference>
<comment type="cofactor">
    <cofactor evidence="1 6">
        <name>FAD</name>
        <dbReference type="ChEBI" id="CHEBI:57692"/>
    </cofactor>
</comment>
<dbReference type="Proteomes" id="UP000199423">
    <property type="component" value="Unassembled WGS sequence"/>
</dbReference>
<evidence type="ECO:0000256" key="2">
    <source>
        <dbReference type="ARBA" id="ARBA00007330"/>
    </source>
</evidence>
<dbReference type="Pfam" id="PF01266">
    <property type="entry name" value="DAO"/>
    <property type="match status" value="1"/>
</dbReference>
<dbReference type="PRINTS" id="PR01001">
    <property type="entry name" value="FADG3PDH"/>
</dbReference>
<dbReference type="STRING" id="51670.SAMN04488557_3428"/>
<dbReference type="Gene3D" id="1.10.8.870">
    <property type="entry name" value="Alpha-glycerophosphate oxidase, cap domain"/>
    <property type="match status" value="1"/>
</dbReference>
<evidence type="ECO:0000256" key="5">
    <source>
        <dbReference type="ARBA" id="ARBA00023002"/>
    </source>
</evidence>
<comment type="similarity">
    <text evidence="2 6">Belongs to the FAD-dependent glycerol-3-phosphate dehydrogenase family.</text>
</comment>
<dbReference type="InterPro" id="IPR036188">
    <property type="entry name" value="FAD/NAD-bd_sf"/>
</dbReference>
<evidence type="ECO:0000256" key="3">
    <source>
        <dbReference type="ARBA" id="ARBA00022630"/>
    </source>
</evidence>
<dbReference type="PANTHER" id="PTHR11985:SF15">
    <property type="entry name" value="GLYCEROL-3-PHOSPHATE DEHYDROGENASE, MITOCHONDRIAL"/>
    <property type="match status" value="1"/>
</dbReference>
<dbReference type="PROSITE" id="PS00978">
    <property type="entry name" value="FAD_G3PDH_2"/>
    <property type="match status" value="1"/>
</dbReference>
<keyword evidence="4" id="KW-0274">FAD</keyword>
<dbReference type="EC" id="1.1.5.3" evidence="6"/>
<dbReference type="PROSITE" id="PS00977">
    <property type="entry name" value="FAD_G3PDH_1"/>
    <property type="match status" value="1"/>
</dbReference>
<dbReference type="InterPro" id="IPR006076">
    <property type="entry name" value="FAD-dep_OxRdtase"/>
</dbReference>
<dbReference type="NCBIfam" id="NF009906">
    <property type="entry name" value="PRK13369.1"/>
    <property type="match status" value="1"/>
</dbReference>
<sequence length="498" mass="54157">MADEIYDLLVIGGGINGAGIAADAAMRGLSVFLAEADDLAGATSSASSKLIHGGLRYLEHFEFRLVREALAEREVLLAKAPHIIRPMRFILPQVAGMRHELMMRAGLFLYDHLASRESLGASHAIDLRRDPAGAPLVSELLRGFTYWDCAVDDSRLVVLNAIAARDAGARIATRTPVTELKAEGGVWSATLGNSGRRIAARAVVNAAGPWVAKVAALATGQRNATPPTVRLVKGSHITVRRIAGADDAYTFQNRDGRIVFALPFEDAFTLIGTTEETFAGDPRNASASREEEDYLLDAANRFFREPVTRHDIVWSFAGVRPLEDDGSESASAVSRDYRLDLSVSDQPPILHVVGGKITTYRKLAEAALKLLRPCFPQMQASRTRTTPLPGGDLGGRTFDHWFKDFARENRGFEQSSLRKLARRHGARTSKIIAGATSEKGLGEDFGGGLTAREVAYLKSEEWAETATDVLWRRTKTGLHLKGDSARVAGRIQACLEKS</sequence>
<dbReference type="InterPro" id="IPR000447">
    <property type="entry name" value="G3P_DH_FAD-dep"/>
</dbReference>
<dbReference type="PANTHER" id="PTHR11985">
    <property type="entry name" value="GLYCEROL-3-PHOSPHATE DEHYDROGENASE"/>
    <property type="match status" value="1"/>
</dbReference>
<evidence type="ECO:0000256" key="1">
    <source>
        <dbReference type="ARBA" id="ARBA00001974"/>
    </source>
</evidence>
<evidence type="ECO:0000256" key="4">
    <source>
        <dbReference type="ARBA" id="ARBA00022827"/>
    </source>
</evidence>
<dbReference type="GO" id="GO:0046168">
    <property type="term" value="P:glycerol-3-phosphate catabolic process"/>
    <property type="evidence" value="ECO:0007669"/>
    <property type="project" value="TreeGrafter"/>
</dbReference>
<dbReference type="AlphaFoldDB" id="A0A1I7NTK5"/>
<proteinExistence type="inferred from homology"/>
<dbReference type="NCBIfam" id="NF008899">
    <property type="entry name" value="PRK12266.1"/>
    <property type="match status" value="1"/>
</dbReference>
<evidence type="ECO:0000259" key="8">
    <source>
        <dbReference type="Pfam" id="PF16901"/>
    </source>
</evidence>
<keyword evidence="10" id="KW-1185">Reference proteome</keyword>
<feature type="domain" description="Alpha-glycerophosphate oxidase C-terminal" evidence="8">
    <location>
        <begin position="381"/>
        <end position="480"/>
    </location>
</feature>
<dbReference type="InterPro" id="IPR038299">
    <property type="entry name" value="DAO_C_sf"/>
</dbReference>
<keyword evidence="3 6" id="KW-0285">Flavoprotein</keyword>
<gene>
    <name evidence="9" type="ORF">SAMN04488557_3428</name>
</gene>
<name>A0A1I7NTK5_9HYPH</name>
<dbReference type="GO" id="GO:0004368">
    <property type="term" value="F:glycerol-3-phosphate dehydrogenase (quinone) activity"/>
    <property type="evidence" value="ECO:0007669"/>
    <property type="project" value="UniProtKB-EC"/>
</dbReference>
<evidence type="ECO:0000313" key="10">
    <source>
        <dbReference type="Proteomes" id="UP000199423"/>
    </source>
</evidence>
<dbReference type="SUPFAM" id="SSF51905">
    <property type="entry name" value="FAD/NAD(P)-binding domain"/>
    <property type="match status" value="1"/>
</dbReference>
<dbReference type="Gene3D" id="3.30.9.10">
    <property type="entry name" value="D-Amino Acid Oxidase, subunit A, domain 2"/>
    <property type="match status" value="1"/>
</dbReference>
<dbReference type="OrthoDB" id="9766796at2"/>
<reference evidence="10" key="1">
    <citation type="submission" date="2016-10" db="EMBL/GenBank/DDBJ databases">
        <authorList>
            <person name="Varghese N."/>
            <person name="Submissions S."/>
        </authorList>
    </citation>
    <scope>NUCLEOTIDE SEQUENCE [LARGE SCALE GENOMIC DNA]</scope>
    <source>
        <strain evidence="10">DSM 1565</strain>
    </source>
</reference>
<accession>A0A1I7NTK5</accession>
<evidence type="ECO:0000259" key="7">
    <source>
        <dbReference type="Pfam" id="PF01266"/>
    </source>
</evidence>
<dbReference type="EMBL" id="FPCH01000003">
    <property type="protein sequence ID" value="SFV37965.1"/>
    <property type="molecule type" value="Genomic_DNA"/>
</dbReference>
<organism evidence="9 10">
    <name type="scientific">Hyphomicrobium facile</name>
    <dbReference type="NCBI Taxonomy" id="51670"/>
    <lineage>
        <taxon>Bacteria</taxon>
        <taxon>Pseudomonadati</taxon>
        <taxon>Pseudomonadota</taxon>
        <taxon>Alphaproteobacteria</taxon>
        <taxon>Hyphomicrobiales</taxon>
        <taxon>Hyphomicrobiaceae</taxon>
        <taxon>Hyphomicrobium</taxon>
    </lineage>
</organism>
<comment type="catalytic activity">
    <reaction evidence="6">
        <text>a quinone + sn-glycerol 3-phosphate = dihydroxyacetone phosphate + a quinol</text>
        <dbReference type="Rhea" id="RHEA:18977"/>
        <dbReference type="ChEBI" id="CHEBI:24646"/>
        <dbReference type="ChEBI" id="CHEBI:57597"/>
        <dbReference type="ChEBI" id="CHEBI:57642"/>
        <dbReference type="ChEBI" id="CHEBI:132124"/>
        <dbReference type="EC" id="1.1.5.3"/>
    </reaction>
</comment>
<keyword evidence="5 6" id="KW-0560">Oxidoreductase</keyword>
<dbReference type="Pfam" id="PF16901">
    <property type="entry name" value="DAO_C"/>
    <property type="match status" value="1"/>
</dbReference>
<dbReference type="GO" id="GO:0009331">
    <property type="term" value="C:glycerol-3-phosphate dehydrogenase (FAD) complex"/>
    <property type="evidence" value="ECO:0007669"/>
    <property type="project" value="UniProtKB-UniRule"/>
</dbReference>